<dbReference type="Proteomes" id="UP000061432">
    <property type="component" value="Chromosome"/>
</dbReference>
<gene>
    <name evidence="1" type="ORF">Maq22A_c04835</name>
</gene>
<protein>
    <submittedName>
        <fullName evidence="1">Uncharacterized protein</fullName>
    </submittedName>
</protein>
<evidence type="ECO:0000313" key="2">
    <source>
        <dbReference type="Proteomes" id="UP000061432"/>
    </source>
</evidence>
<accession>A0A0C6F7R2</accession>
<dbReference type="RefSeq" id="WP_060845899.1">
    <property type="nucleotide sequence ID" value="NZ_AP014704.1"/>
</dbReference>
<organism evidence="1 2">
    <name type="scientific">Methylobacterium aquaticum</name>
    <dbReference type="NCBI Taxonomy" id="270351"/>
    <lineage>
        <taxon>Bacteria</taxon>
        <taxon>Pseudomonadati</taxon>
        <taxon>Pseudomonadota</taxon>
        <taxon>Alphaproteobacteria</taxon>
        <taxon>Hyphomicrobiales</taxon>
        <taxon>Methylobacteriaceae</taxon>
        <taxon>Methylobacterium</taxon>
    </lineage>
</organism>
<dbReference type="PATRIC" id="fig|270351.10.peg.932"/>
<evidence type="ECO:0000313" key="1">
    <source>
        <dbReference type="EMBL" id="BAQ44373.1"/>
    </source>
</evidence>
<dbReference type="KEGG" id="maqu:Maq22A_c04835"/>
<dbReference type="EMBL" id="AP014704">
    <property type="protein sequence ID" value="BAQ44373.1"/>
    <property type="molecule type" value="Genomic_DNA"/>
</dbReference>
<proteinExistence type="predicted"/>
<dbReference type="STRING" id="270351.Maq22A_c04835"/>
<dbReference type="AlphaFoldDB" id="A0A0C6F7R2"/>
<sequence length="89" mass="9336">MGLFDHLPTFAGLEVGVFTRGADAYRLTSAILTVKEAAAAATALGDPASAVRRAECLRILDALPVTRQRAILAAYHGKAPDNPKDGHHG</sequence>
<reference evidence="2" key="2">
    <citation type="submission" date="2015-01" db="EMBL/GenBank/DDBJ databases">
        <title>Complete genome sequence of Methylobacterium aquaticum strain 22A.</title>
        <authorList>
            <person name="Tani A."/>
            <person name="Ogura Y."/>
            <person name="Hayashi T."/>
        </authorList>
    </citation>
    <scope>NUCLEOTIDE SEQUENCE [LARGE SCALE GENOMIC DNA]</scope>
    <source>
        <strain evidence="2">MA-22A</strain>
    </source>
</reference>
<reference evidence="1 2" key="1">
    <citation type="journal article" date="2015" name="Genome Announc.">
        <title>Complete Genome Sequence of Methylobacterium aquaticum Strain 22A, Isolated from Racomitrium japonicum Moss.</title>
        <authorList>
            <person name="Tani A."/>
            <person name="Ogura Y."/>
            <person name="Hayashi T."/>
            <person name="Kimbara K."/>
        </authorList>
    </citation>
    <scope>NUCLEOTIDE SEQUENCE [LARGE SCALE GENOMIC DNA]</scope>
    <source>
        <strain evidence="1 2">MA-22A</strain>
    </source>
</reference>
<name>A0A0C6F7R2_9HYPH</name>